<name>A0ABC8Z3L9_9POAL</name>
<dbReference type="Proteomes" id="UP001497457">
    <property type="component" value="Chromosome 18b"/>
</dbReference>
<proteinExistence type="predicted"/>
<evidence type="ECO:0000313" key="2">
    <source>
        <dbReference type="Proteomes" id="UP001497457"/>
    </source>
</evidence>
<reference evidence="1" key="1">
    <citation type="submission" date="2024-10" db="EMBL/GenBank/DDBJ databases">
        <authorList>
            <person name="Ryan C."/>
        </authorList>
    </citation>
    <scope>NUCLEOTIDE SEQUENCE [LARGE SCALE GENOMIC DNA]</scope>
</reference>
<dbReference type="EMBL" id="OZ075128">
    <property type="protein sequence ID" value="CAL4954224.1"/>
    <property type="molecule type" value="Genomic_DNA"/>
</dbReference>
<keyword evidence="2" id="KW-1185">Reference proteome</keyword>
<accession>A0ABC8Z3L9</accession>
<dbReference type="AlphaFoldDB" id="A0ABC8Z3L9"/>
<organism evidence="1 2">
    <name type="scientific">Urochloa decumbens</name>
    <dbReference type="NCBI Taxonomy" id="240449"/>
    <lineage>
        <taxon>Eukaryota</taxon>
        <taxon>Viridiplantae</taxon>
        <taxon>Streptophyta</taxon>
        <taxon>Embryophyta</taxon>
        <taxon>Tracheophyta</taxon>
        <taxon>Spermatophyta</taxon>
        <taxon>Magnoliopsida</taxon>
        <taxon>Liliopsida</taxon>
        <taxon>Poales</taxon>
        <taxon>Poaceae</taxon>
        <taxon>PACMAD clade</taxon>
        <taxon>Panicoideae</taxon>
        <taxon>Panicodae</taxon>
        <taxon>Paniceae</taxon>
        <taxon>Melinidinae</taxon>
        <taxon>Urochloa</taxon>
    </lineage>
</organism>
<evidence type="ECO:0000313" key="1">
    <source>
        <dbReference type="EMBL" id="CAL4954224.1"/>
    </source>
</evidence>
<protein>
    <submittedName>
        <fullName evidence="1">Uncharacterized protein</fullName>
    </submittedName>
</protein>
<sequence>MGSEPVFDIVSRSVVRITIQQSNKKKDNIYRCGTILNCDPDRAFVITDGYKLEEKIGACMVIVKFPDKTKVYPCSKYCRIENGMLGILCVPEIDKTFDVNLVKGIQVCDRVLEMSEKIFVYEGVHRRLVSGYITNFDEDYFSHNCGVVELAEYGAPVVNRTGEFVGMSCSLEYHLSATVVSALTNIFERIRETLYSVQ</sequence>
<gene>
    <name evidence="1" type="ORF">URODEC1_LOCUS40677</name>
</gene>